<gene>
    <name evidence="3" type="ORF">SVIO_065960</name>
</gene>
<feature type="compositionally biased region" description="Basic and acidic residues" evidence="1">
    <location>
        <begin position="22"/>
        <end position="37"/>
    </location>
</feature>
<proteinExistence type="predicted"/>
<evidence type="ECO:0000256" key="2">
    <source>
        <dbReference type="SAM" id="SignalP"/>
    </source>
</evidence>
<feature type="region of interest" description="Disordered" evidence="1">
    <location>
        <begin position="18"/>
        <end position="77"/>
    </location>
</feature>
<keyword evidence="4" id="KW-1185">Reference proteome</keyword>
<feature type="signal peptide" evidence="2">
    <location>
        <begin position="1"/>
        <end position="20"/>
    </location>
</feature>
<evidence type="ECO:0000313" key="4">
    <source>
        <dbReference type="Proteomes" id="UP000301309"/>
    </source>
</evidence>
<reference evidence="3 4" key="1">
    <citation type="journal article" date="2020" name="Int. J. Syst. Evol. Microbiol.">
        <title>Reclassification of Streptomyces castelarensis and Streptomyces sporoclivatus as later heterotypic synonyms of Streptomyces antimycoticus.</title>
        <authorList>
            <person name="Komaki H."/>
            <person name="Tamura T."/>
        </authorList>
    </citation>
    <scope>NUCLEOTIDE SEQUENCE [LARGE SCALE GENOMIC DNA]</scope>
    <source>
        <strain evidence="3 4">NBRC 13459</strain>
    </source>
</reference>
<keyword evidence="2" id="KW-0732">Signal</keyword>
<comment type="caution">
    <text evidence="3">The sequence shown here is derived from an EMBL/GenBank/DDBJ whole genome shotgun (WGS) entry which is preliminary data.</text>
</comment>
<name>A0A4D4LD17_STRVO</name>
<organism evidence="3 4">
    <name type="scientific">Streptomyces violaceusniger</name>
    <dbReference type="NCBI Taxonomy" id="68280"/>
    <lineage>
        <taxon>Bacteria</taxon>
        <taxon>Bacillati</taxon>
        <taxon>Actinomycetota</taxon>
        <taxon>Actinomycetes</taxon>
        <taxon>Kitasatosporales</taxon>
        <taxon>Streptomycetaceae</taxon>
        <taxon>Streptomyces</taxon>
        <taxon>Streptomyces violaceusniger group</taxon>
    </lineage>
</organism>
<dbReference type="PROSITE" id="PS51257">
    <property type="entry name" value="PROKAR_LIPOPROTEIN"/>
    <property type="match status" value="1"/>
</dbReference>
<evidence type="ECO:0000313" key="3">
    <source>
        <dbReference type="EMBL" id="GDY55973.1"/>
    </source>
</evidence>
<dbReference type="EMBL" id="BJHW01000001">
    <property type="protein sequence ID" value="GDY55973.1"/>
    <property type="molecule type" value="Genomic_DNA"/>
</dbReference>
<dbReference type="AlphaFoldDB" id="A0A4D4LD17"/>
<sequence>MKVASAVLLACALTACSSGSGEEAKNSQHGTGDDQPGKKVVRINVPSAYDNSRGWQEPVAAGGLDGTVPLATAPAAA</sequence>
<evidence type="ECO:0008006" key="5">
    <source>
        <dbReference type="Google" id="ProtNLM"/>
    </source>
</evidence>
<protein>
    <recommendedName>
        <fullName evidence="5">Lipoprotein</fullName>
    </recommendedName>
</protein>
<dbReference type="Proteomes" id="UP000301309">
    <property type="component" value="Unassembled WGS sequence"/>
</dbReference>
<evidence type="ECO:0000256" key="1">
    <source>
        <dbReference type="SAM" id="MobiDB-lite"/>
    </source>
</evidence>
<feature type="chain" id="PRO_5038378043" description="Lipoprotein" evidence="2">
    <location>
        <begin position="21"/>
        <end position="77"/>
    </location>
</feature>
<accession>A0A4D4LD17</accession>